<dbReference type="PANTHER" id="PTHR42700:SF1">
    <property type="entry name" value="SULFATE ADENYLYLTRANSFERASE"/>
    <property type="match status" value="1"/>
</dbReference>
<organism evidence="11 12">
    <name type="scientific">Nostocoides australiense Ben110</name>
    <dbReference type="NCBI Taxonomy" id="1193182"/>
    <lineage>
        <taxon>Bacteria</taxon>
        <taxon>Bacillati</taxon>
        <taxon>Actinomycetota</taxon>
        <taxon>Actinomycetes</taxon>
        <taxon>Micrococcales</taxon>
        <taxon>Intrasporangiaceae</taxon>
        <taxon>Nostocoides</taxon>
    </lineage>
</organism>
<dbReference type="GO" id="GO:0004020">
    <property type="term" value="F:adenylylsulfate kinase activity"/>
    <property type="evidence" value="ECO:0007669"/>
    <property type="project" value="UniProtKB-UniRule"/>
</dbReference>
<evidence type="ECO:0000313" key="11">
    <source>
        <dbReference type="EMBL" id="CCH73078.1"/>
    </source>
</evidence>
<keyword evidence="7 8" id="KW-0067">ATP-binding</keyword>
<comment type="function">
    <text evidence="2 8 9">Catalyzes the synthesis of activated sulfate.</text>
</comment>
<dbReference type="Pfam" id="PF01583">
    <property type="entry name" value="APS_kinase"/>
    <property type="match status" value="1"/>
</dbReference>
<dbReference type="GO" id="GO:0005524">
    <property type="term" value="F:ATP binding"/>
    <property type="evidence" value="ECO:0007669"/>
    <property type="project" value="UniProtKB-UniRule"/>
</dbReference>
<keyword evidence="8 9" id="KW-0418">Kinase</keyword>
<evidence type="ECO:0000256" key="1">
    <source>
        <dbReference type="ARBA" id="ARBA00001823"/>
    </source>
</evidence>
<accession>W6JUK5</accession>
<dbReference type="InterPro" id="IPR027417">
    <property type="entry name" value="P-loop_NTPase"/>
</dbReference>
<comment type="catalytic activity">
    <reaction evidence="1 8 9">
        <text>adenosine 5'-phosphosulfate + ATP = 3'-phosphoadenylyl sulfate + ADP + H(+)</text>
        <dbReference type="Rhea" id="RHEA:24152"/>
        <dbReference type="ChEBI" id="CHEBI:15378"/>
        <dbReference type="ChEBI" id="CHEBI:30616"/>
        <dbReference type="ChEBI" id="CHEBI:58243"/>
        <dbReference type="ChEBI" id="CHEBI:58339"/>
        <dbReference type="ChEBI" id="CHEBI:456216"/>
        <dbReference type="EC" id="2.7.1.25"/>
    </reaction>
</comment>
<evidence type="ECO:0000256" key="9">
    <source>
        <dbReference type="RuleBase" id="RU004347"/>
    </source>
</evidence>
<protein>
    <recommendedName>
        <fullName evidence="4 8">Adenylyl-sulfate kinase</fullName>
        <ecNumber evidence="4 8">2.7.1.25</ecNumber>
    </recommendedName>
    <alternativeName>
        <fullName evidence="8">APS kinase</fullName>
    </alternativeName>
    <alternativeName>
        <fullName evidence="8">ATP adenosine-5'-phosphosulfate 3'-phosphotransferase</fullName>
    </alternativeName>
    <alternativeName>
        <fullName evidence="8">Adenosine-5'-phosphosulfate kinase</fullName>
    </alternativeName>
</protein>
<dbReference type="FunFam" id="3.40.50.300:FF:000802">
    <property type="entry name" value="Sulfate adenylyltransferase"/>
    <property type="match status" value="1"/>
</dbReference>
<comment type="pathway">
    <text evidence="3 8 9">Sulfur metabolism; hydrogen sulfide biosynthesis; sulfite from sulfate: step 2/3.</text>
</comment>
<name>W6JUK5_9MICO</name>
<dbReference type="EC" id="2.7.1.25" evidence="4 8"/>
<reference evidence="11 12" key="1">
    <citation type="journal article" date="2013" name="ISME J.">
        <title>A metabolic model for members of the genus Tetrasphaera involved in enhanced biological phosphorus removal.</title>
        <authorList>
            <person name="Kristiansen R."/>
            <person name="Nguyen H.T.T."/>
            <person name="Saunders A.M."/>
            <person name="Nielsen J.L."/>
            <person name="Wimmer R."/>
            <person name="Le V.Q."/>
            <person name="McIlroy S.J."/>
            <person name="Petrovski S."/>
            <person name="Seviour R.J."/>
            <person name="Calteau A."/>
            <person name="Nielsen K.L."/>
            <person name="Nielsen P.H."/>
        </authorList>
    </citation>
    <scope>NUCLEOTIDE SEQUENCE [LARGE SCALE GENOMIC DNA]</scope>
    <source>
        <strain evidence="11 12">Ben110</strain>
    </source>
</reference>
<comment type="caution">
    <text evidence="8">Lacks conserved residue(s) required for the propagation of feature annotation.</text>
</comment>
<dbReference type="GO" id="GO:0070814">
    <property type="term" value="P:hydrogen sulfide biosynthetic process"/>
    <property type="evidence" value="ECO:0007669"/>
    <property type="project" value="UniProtKB-UniRule"/>
</dbReference>
<evidence type="ECO:0000313" key="12">
    <source>
        <dbReference type="Proteomes" id="UP000035763"/>
    </source>
</evidence>
<sequence length="387" mass="40901">MLDDLELLRRGVFGPGITVGPGGPVSVHLPAAIAEQAASAGAVEIVDPEGVPLARLAATGETVHDGCLEVEAEPAWLSSPSPRTFERYYTDPRPGEVSADQVAVIVDRTITTEDLLEIAANAGHRPLAFLVLAGPTLAAHSTGVTLIRSALSGAARIGRGDVVAIPLDRRATRAKRDQVLAAYSGGELLELSPRHTAEARHGLVLFFTGLSGSGKSTVARSVRDAIVEDGARSVTLLDGDLVRRHLSAGLGFSAADRETNIRRIGWVGAEISRHGGVAICSPIAPFASTRDAVRDMVTEAGGDFLLIHISTPLAECERRDRKGLYAKARRGEIPEFTGISSPYEDPTDADLAIDTTGISVEAAVEQVLDLLRSRGHLTSEEVLEWAI</sequence>
<keyword evidence="12" id="KW-1185">Reference proteome</keyword>
<feature type="binding site" evidence="8">
    <location>
        <begin position="209"/>
        <end position="216"/>
    </location>
    <ligand>
        <name>ATP</name>
        <dbReference type="ChEBI" id="CHEBI:30616"/>
    </ligand>
</feature>
<dbReference type="InterPro" id="IPR059117">
    <property type="entry name" value="APS_kinase_dom"/>
</dbReference>
<dbReference type="Proteomes" id="UP000035763">
    <property type="component" value="Unassembled WGS sequence"/>
</dbReference>
<dbReference type="GO" id="GO:0005737">
    <property type="term" value="C:cytoplasm"/>
    <property type="evidence" value="ECO:0007669"/>
    <property type="project" value="TreeGrafter"/>
</dbReference>
<evidence type="ECO:0000256" key="8">
    <source>
        <dbReference type="HAMAP-Rule" id="MF_00065"/>
    </source>
</evidence>
<dbReference type="GO" id="GO:0019379">
    <property type="term" value="P:sulfate assimilation, phosphoadenylyl sulfate reduction by phosphoadenylyl-sulfate reductase (thioredoxin)"/>
    <property type="evidence" value="ECO:0007669"/>
    <property type="project" value="TreeGrafter"/>
</dbReference>
<dbReference type="CDD" id="cd02027">
    <property type="entry name" value="APSK"/>
    <property type="match status" value="1"/>
</dbReference>
<comment type="caution">
    <text evidence="11">The sequence shown here is derived from an EMBL/GenBank/DDBJ whole genome shotgun (WGS) entry which is preliminary data.</text>
</comment>
<proteinExistence type="inferred from homology"/>
<dbReference type="PANTHER" id="PTHR42700">
    <property type="entry name" value="SULFATE ADENYLYLTRANSFERASE"/>
    <property type="match status" value="1"/>
</dbReference>
<dbReference type="GO" id="GO:0004781">
    <property type="term" value="F:sulfate adenylyltransferase (ATP) activity"/>
    <property type="evidence" value="ECO:0007669"/>
    <property type="project" value="TreeGrafter"/>
</dbReference>
<evidence type="ECO:0000256" key="7">
    <source>
        <dbReference type="ARBA" id="ARBA00022840"/>
    </source>
</evidence>
<evidence type="ECO:0000256" key="4">
    <source>
        <dbReference type="ARBA" id="ARBA00012121"/>
    </source>
</evidence>
<dbReference type="AlphaFoldDB" id="W6JUK5"/>
<dbReference type="HAMAP" id="MF_00065">
    <property type="entry name" value="Adenylyl_sulf_kinase"/>
    <property type="match status" value="1"/>
</dbReference>
<keyword evidence="6 8" id="KW-0547">Nucleotide-binding</keyword>
<dbReference type="InterPro" id="IPR050512">
    <property type="entry name" value="Sulf_AdTrans/APS_kinase"/>
</dbReference>
<dbReference type="EMBL" id="CAJA01000146">
    <property type="protein sequence ID" value="CCH73078.1"/>
    <property type="molecule type" value="Genomic_DNA"/>
</dbReference>
<keyword evidence="5 8" id="KW-0808">Transferase</keyword>
<dbReference type="STRING" id="1193182.BN11_230034"/>
<dbReference type="NCBIfam" id="NF003013">
    <property type="entry name" value="PRK03846.1"/>
    <property type="match status" value="1"/>
</dbReference>
<dbReference type="InterPro" id="IPR002891">
    <property type="entry name" value="APS"/>
</dbReference>
<evidence type="ECO:0000256" key="5">
    <source>
        <dbReference type="ARBA" id="ARBA00022679"/>
    </source>
</evidence>
<evidence type="ECO:0000259" key="10">
    <source>
        <dbReference type="Pfam" id="PF01583"/>
    </source>
</evidence>
<feature type="domain" description="APS kinase" evidence="10">
    <location>
        <begin position="202"/>
        <end position="354"/>
    </location>
</feature>
<dbReference type="NCBIfam" id="TIGR00455">
    <property type="entry name" value="apsK"/>
    <property type="match status" value="1"/>
</dbReference>
<evidence type="ECO:0000256" key="2">
    <source>
        <dbReference type="ARBA" id="ARBA00002632"/>
    </source>
</evidence>
<gene>
    <name evidence="8" type="primary">cysC</name>
    <name evidence="11" type="ORF">BN11_230034</name>
</gene>
<dbReference type="UniPathway" id="UPA00140">
    <property type="reaction ID" value="UER00205"/>
</dbReference>
<evidence type="ECO:0000256" key="6">
    <source>
        <dbReference type="ARBA" id="ARBA00022741"/>
    </source>
</evidence>
<dbReference type="SUPFAM" id="SSF52540">
    <property type="entry name" value="P-loop containing nucleoside triphosphate hydrolases"/>
    <property type="match status" value="1"/>
</dbReference>
<dbReference type="Gene3D" id="3.40.50.300">
    <property type="entry name" value="P-loop containing nucleotide triphosphate hydrolases"/>
    <property type="match status" value="1"/>
</dbReference>
<dbReference type="GO" id="GO:0010134">
    <property type="term" value="P:sulfate assimilation via adenylyl sulfate reduction"/>
    <property type="evidence" value="ECO:0007669"/>
    <property type="project" value="TreeGrafter"/>
</dbReference>
<keyword evidence="8" id="KW-0597">Phosphoprotein</keyword>
<evidence type="ECO:0000256" key="3">
    <source>
        <dbReference type="ARBA" id="ARBA00004806"/>
    </source>
</evidence>
<comment type="similarity">
    <text evidence="8 9">Belongs to the APS kinase family.</text>
</comment>